<dbReference type="Proteomes" id="UP000550260">
    <property type="component" value="Unassembled WGS sequence"/>
</dbReference>
<organism evidence="2 3">
    <name type="scientific">Amycolatopsis echigonensis</name>
    <dbReference type="NCBI Taxonomy" id="2576905"/>
    <lineage>
        <taxon>Bacteria</taxon>
        <taxon>Bacillati</taxon>
        <taxon>Actinomycetota</taxon>
        <taxon>Actinomycetes</taxon>
        <taxon>Pseudonocardiales</taxon>
        <taxon>Pseudonocardiaceae</taxon>
        <taxon>Amycolatopsis</taxon>
    </lineage>
</organism>
<dbReference type="InterPro" id="IPR029058">
    <property type="entry name" value="AB_hydrolase_fold"/>
</dbReference>
<gene>
    <name evidence="2" type="ORF">H5411_00855</name>
</gene>
<dbReference type="RefSeq" id="WP_183122647.1">
    <property type="nucleotide sequence ID" value="NZ_JACJHR010000001.1"/>
</dbReference>
<keyword evidence="2" id="KW-0378">Hydrolase</keyword>
<evidence type="ECO:0000313" key="3">
    <source>
        <dbReference type="Proteomes" id="UP000550260"/>
    </source>
</evidence>
<proteinExistence type="predicted"/>
<reference evidence="2 3" key="1">
    <citation type="submission" date="2020-08" db="EMBL/GenBank/DDBJ databases">
        <title>Amycolatopsis echigonensis JCM 21831.</title>
        <authorList>
            <person name="Tedsree N."/>
            <person name="Kuncharoen N."/>
            <person name="Likhitwitayawuid K."/>
            <person name="Tanasupawat S."/>
        </authorList>
    </citation>
    <scope>NUCLEOTIDE SEQUENCE [LARGE SCALE GENOMIC DNA]</scope>
    <source>
        <strain evidence="2 3">JCM 21831</strain>
    </source>
</reference>
<dbReference type="AlphaFoldDB" id="A0A8E1T1G1"/>
<feature type="domain" description="AB hydrolase-1" evidence="1">
    <location>
        <begin position="6"/>
        <end position="237"/>
    </location>
</feature>
<dbReference type="EMBL" id="JACJHR010000001">
    <property type="protein sequence ID" value="MBB2497686.1"/>
    <property type="molecule type" value="Genomic_DNA"/>
</dbReference>
<accession>A0A8E1T1G1</accession>
<dbReference type="InterPro" id="IPR052897">
    <property type="entry name" value="Sec-Metab_Biosynth_Hydrolase"/>
</dbReference>
<evidence type="ECO:0000313" key="2">
    <source>
        <dbReference type="EMBL" id="MBB2497686.1"/>
    </source>
</evidence>
<evidence type="ECO:0000259" key="1">
    <source>
        <dbReference type="Pfam" id="PF12697"/>
    </source>
</evidence>
<sequence>MTSRTFVLVHGACDAGWTWRPVALHLRARGHTVHTPTLPGLNTGDQPANVHLADTVDYLAGYVERADLRQVVLVGHSWSGFPVSGAAARLATRISRLVYWNAFVPHSGETMIDLCPPQLGEVFRASVAASSDNSVKFPFEVFCTALMQDATAETQKTIYSLLERQPFHTISEALDLTEWERLQLPSSYVLGTDDISMPPGEFAWAPRFPQRLPGAPLIYTAGSHLAQLTQPESLAEALIRAAEG</sequence>
<protein>
    <submittedName>
        <fullName evidence="2">Alpha/beta hydrolase</fullName>
    </submittedName>
</protein>
<dbReference type="InterPro" id="IPR000073">
    <property type="entry name" value="AB_hydrolase_1"/>
</dbReference>
<dbReference type="SUPFAM" id="SSF53474">
    <property type="entry name" value="alpha/beta-Hydrolases"/>
    <property type="match status" value="1"/>
</dbReference>
<dbReference type="Pfam" id="PF12697">
    <property type="entry name" value="Abhydrolase_6"/>
    <property type="match status" value="1"/>
</dbReference>
<dbReference type="PANTHER" id="PTHR37017:SF11">
    <property type="entry name" value="ESTERASE_LIPASE_THIOESTERASE DOMAIN-CONTAINING PROTEIN"/>
    <property type="match status" value="1"/>
</dbReference>
<dbReference type="Gene3D" id="3.40.50.1820">
    <property type="entry name" value="alpha/beta hydrolase"/>
    <property type="match status" value="1"/>
</dbReference>
<dbReference type="PANTHER" id="PTHR37017">
    <property type="entry name" value="AB HYDROLASE-1 DOMAIN-CONTAINING PROTEIN-RELATED"/>
    <property type="match status" value="1"/>
</dbReference>
<name>A0A8E1T1G1_9PSEU</name>
<comment type="caution">
    <text evidence="2">The sequence shown here is derived from an EMBL/GenBank/DDBJ whole genome shotgun (WGS) entry which is preliminary data.</text>
</comment>
<dbReference type="GO" id="GO:0016787">
    <property type="term" value="F:hydrolase activity"/>
    <property type="evidence" value="ECO:0007669"/>
    <property type="project" value="UniProtKB-KW"/>
</dbReference>